<dbReference type="EMBL" id="LAZR01001562">
    <property type="protein sequence ID" value="KKN42703.1"/>
    <property type="molecule type" value="Genomic_DNA"/>
</dbReference>
<accession>A0A0F9TMQ1</accession>
<comment type="caution">
    <text evidence="1">The sequence shown here is derived from an EMBL/GenBank/DDBJ whole genome shotgun (WGS) entry which is preliminary data.</text>
</comment>
<evidence type="ECO:0000313" key="1">
    <source>
        <dbReference type="EMBL" id="KKN42703.1"/>
    </source>
</evidence>
<name>A0A0F9TMQ1_9ZZZZ</name>
<protein>
    <submittedName>
        <fullName evidence="1">Uncharacterized protein</fullName>
    </submittedName>
</protein>
<gene>
    <name evidence="1" type="ORF">LCGC14_0710520</name>
</gene>
<dbReference type="AlphaFoldDB" id="A0A0F9TMQ1"/>
<proteinExistence type="predicted"/>
<sequence>MGQQVFLCDKELEGQLGGPYRLIRVPVGDPKDHIYHQPYREPERQDQEVHQEQTVIPDRRCGDEIRIFGDKGDHEKVVDAHQELGHNPKSVPHDL</sequence>
<organism evidence="1">
    <name type="scientific">marine sediment metagenome</name>
    <dbReference type="NCBI Taxonomy" id="412755"/>
    <lineage>
        <taxon>unclassified sequences</taxon>
        <taxon>metagenomes</taxon>
        <taxon>ecological metagenomes</taxon>
    </lineage>
</organism>
<reference evidence="1" key="1">
    <citation type="journal article" date="2015" name="Nature">
        <title>Complex archaea that bridge the gap between prokaryotes and eukaryotes.</title>
        <authorList>
            <person name="Spang A."/>
            <person name="Saw J.H."/>
            <person name="Jorgensen S.L."/>
            <person name="Zaremba-Niedzwiedzka K."/>
            <person name="Martijn J."/>
            <person name="Lind A.E."/>
            <person name="van Eijk R."/>
            <person name="Schleper C."/>
            <person name="Guy L."/>
            <person name="Ettema T.J."/>
        </authorList>
    </citation>
    <scope>NUCLEOTIDE SEQUENCE</scope>
</reference>